<evidence type="ECO:0000313" key="1">
    <source>
        <dbReference type="EMBL" id="XBS91525.1"/>
    </source>
</evidence>
<gene>
    <name evidence="1" type="ORF">ABNK63_07830</name>
</gene>
<dbReference type="RefSeq" id="WP_350017104.1">
    <property type="nucleotide sequence ID" value="NZ_CP157948.1"/>
</dbReference>
<protein>
    <submittedName>
        <fullName evidence="1">DUF3987 domain-containing protein</fullName>
    </submittedName>
</protein>
<name>A0AAU7QPU2_9GAMM</name>
<dbReference type="EMBL" id="CP157948">
    <property type="protein sequence ID" value="XBS91525.1"/>
    <property type="molecule type" value="Genomic_DNA"/>
</dbReference>
<dbReference type="AlphaFoldDB" id="A0AAU7QPU2"/>
<dbReference type="Pfam" id="PF13148">
    <property type="entry name" value="DUF3987"/>
    <property type="match status" value="1"/>
</dbReference>
<organism evidence="1">
    <name type="scientific">Rhodanobacter sp. IGA1.0</name>
    <dbReference type="NCBI Taxonomy" id="3158582"/>
    <lineage>
        <taxon>Bacteria</taxon>
        <taxon>Pseudomonadati</taxon>
        <taxon>Pseudomonadota</taxon>
        <taxon>Gammaproteobacteria</taxon>
        <taxon>Lysobacterales</taxon>
        <taxon>Rhodanobacteraceae</taxon>
        <taxon>Rhodanobacter</taxon>
    </lineage>
</organism>
<accession>A0AAU7QPU2</accession>
<proteinExistence type="predicted"/>
<reference evidence="1" key="1">
    <citation type="submission" date="2024-06" db="EMBL/GenBank/DDBJ databases">
        <authorList>
            <person name="Sun Y."/>
        </authorList>
    </citation>
    <scope>NUCLEOTIDE SEQUENCE</scope>
    <source>
        <strain evidence="1">IGA1.0</strain>
    </source>
</reference>
<dbReference type="Gene3D" id="3.40.1360.10">
    <property type="match status" value="1"/>
</dbReference>
<sequence length="700" mass="75426">MNAVLKVETPKQAAARLAAGALRDGYKAQALHVYADASGDPVYWRIRCKHPDTGGKWVRPMYWNGTGYAIGEPPAPAEGKPLYLLPELLAADPAVTVVIVEGEWCAEHLHKLGLVVTTSGSAASASGADWTPLRGCHCVLWPDHDAPGSKYADEAAAILRALDCTVEVIDVEPLGLPDKGDAVNWLALHPDAMAADVLALPRLAACVVAEPSAPSIFASAPEPLRRPLSPALEYPLDALGSLLGDAAKRIHAVVQAPAGLCGQSILAAASLAVQSHADVSISGSVEPLSLWHVSIGASGERKSAADHWALRAHVEFEREQAEAWRLVLAAHEIDMSAWKAAERIASQSKKGGCAETIRTALHELGAPPEAPLLPWLLLSEPTMEGLHKAYQYGRPSIGLFNDDAGDFLGGHAMNKDNRTKSAASFSKLWDNGRFDRVRAGDGAAKYHGRRLALHLMVQPIIAESVLSDDVLTGQGFLARCLLAWPASTIGTREYQDVDLSHDPNLARYWLRMRDLLATAPPLREGTRNELQPRVLTLAPDAMTYWVDVKNAIEQTMLGDYAGIHAWASKGGSQVARIAGVLTVTENPDAGVIHRDAIERATTLCMHHLDEAARIVGTASAPAPIKHAELLRAWCWETRRTLLYSSDALRNGPNPIRTVTAFNAAADQLESTGWAAWVEGGAELDGKHRARVWRIRSESDQ</sequence>
<dbReference type="InterPro" id="IPR025048">
    <property type="entry name" value="DUF3987"/>
</dbReference>